<evidence type="ECO:0000313" key="2">
    <source>
        <dbReference type="Proteomes" id="UP001607302"/>
    </source>
</evidence>
<dbReference type="EMBL" id="JAUDFV010000165">
    <property type="protein sequence ID" value="KAL2712816.1"/>
    <property type="molecule type" value="Genomic_DNA"/>
</dbReference>
<proteinExistence type="predicted"/>
<evidence type="ECO:0000313" key="1">
    <source>
        <dbReference type="EMBL" id="KAL2712816.1"/>
    </source>
</evidence>
<comment type="caution">
    <text evidence="1">The sequence shown here is derived from an EMBL/GenBank/DDBJ whole genome shotgun (WGS) entry which is preliminary data.</text>
</comment>
<accession>A0ABD1ZWS1</accession>
<dbReference type="Proteomes" id="UP001607302">
    <property type="component" value="Unassembled WGS sequence"/>
</dbReference>
<reference evidence="1 2" key="1">
    <citation type="journal article" date="2024" name="Ann. Entomol. Soc. Am.">
        <title>Genomic analyses of the southern and eastern yellowjacket wasps (Hymenoptera: Vespidae) reveal evolutionary signatures of social life.</title>
        <authorList>
            <person name="Catto M.A."/>
            <person name="Caine P.B."/>
            <person name="Orr S.E."/>
            <person name="Hunt B.G."/>
            <person name="Goodisman M.A.D."/>
        </authorList>
    </citation>
    <scope>NUCLEOTIDE SEQUENCE [LARGE SCALE GENOMIC DNA]</scope>
    <source>
        <strain evidence="1">233</strain>
        <tissue evidence="1">Head and thorax</tissue>
    </source>
</reference>
<keyword evidence="2" id="KW-1185">Reference proteome</keyword>
<dbReference type="AlphaFoldDB" id="A0ABD1ZWS1"/>
<protein>
    <submittedName>
        <fullName evidence="1">Uncharacterized protein</fullName>
    </submittedName>
</protein>
<organism evidence="1 2">
    <name type="scientific">Vespula squamosa</name>
    <name type="common">Southern yellow jacket</name>
    <name type="synonym">Wasp</name>
    <dbReference type="NCBI Taxonomy" id="30214"/>
    <lineage>
        <taxon>Eukaryota</taxon>
        <taxon>Metazoa</taxon>
        <taxon>Ecdysozoa</taxon>
        <taxon>Arthropoda</taxon>
        <taxon>Hexapoda</taxon>
        <taxon>Insecta</taxon>
        <taxon>Pterygota</taxon>
        <taxon>Neoptera</taxon>
        <taxon>Endopterygota</taxon>
        <taxon>Hymenoptera</taxon>
        <taxon>Apocrita</taxon>
        <taxon>Aculeata</taxon>
        <taxon>Vespoidea</taxon>
        <taxon>Vespidae</taxon>
        <taxon>Vespinae</taxon>
        <taxon>Vespula</taxon>
    </lineage>
</organism>
<sequence length="153" mass="18093">MELIMKDEHFEDSSIWSKSDVSVKGNELLFNCDFVQAVKLEITYYVCTCKKNYCLLKSIHQISVLEPPQNFLNNDSSITQQRQFLISMSYFLIFMYNFLNKLLTSMTITNSFFGFTHDHEIEPLNIRYRQKNMLCSLLSMLHIDYVDMSPKKE</sequence>
<name>A0ABD1ZWS1_VESSQ</name>
<gene>
    <name evidence="1" type="ORF">V1478_017771</name>
</gene>